<accession>A0A218WB37</accession>
<organism evidence="3 4">
    <name type="scientific">Punica granatum</name>
    <name type="common">Pomegranate</name>
    <dbReference type="NCBI Taxonomy" id="22663"/>
    <lineage>
        <taxon>Eukaryota</taxon>
        <taxon>Viridiplantae</taxon>
        <taxon>Streptophyta</taxon>
        <taxon>Embryophyta</taxon>
        <taxon>Tracheophyta</taxon>
        <taxon>Spermatophyta</taxon>
        <taxon>Magnoliopsida</taxon>
        <taxon>eudicotyledons</taxon>
        <taxon>Gunneridae</taxon>
        <taxon>Pentapetalae</taxon>
        <taxon>rosids</taxon>
        <taxon>malvids</taxon>
        <taxon>Myrtales</taxon>
        <taxon>Lythraceae</taxon>
        <taxon>Punica</taxon>
    </lineage>
</organism>
<feature type="compositionally biased region" description="Polar residues" evidence="1">
    <location>
        <begin position="148"/>
        <end position="163"/>
    </location>
</feature>
<reference evidence="4" key="1">
    <citation type="journal article" date="2017" name="Plant J.">
        <title>The pomegranate (Punica granatum L.) genome and the genomics of punicalagin biosynthesis.</title>
        <authorList>
            <person name="Qin G."/>
            <person name="Xu C."/>
            <person name="Ming R."/>
            <person name="Tang H."/>
            <person name="Guyot R."/>
            <person name="Kramer E.M."/>
            <person name="Hu Y."/>
            <person name="Yi X."/>
            <person name="Qi Y."/>
            <person name="Xu X."/>
            <person name="Gao Z."/>
            <person name="Pan H."/>
            <person name="Jian J."/>
            <person name="Tian Y."/>
            <person name="Yue Z."/>
            <person name="Xu Y."/>
        </authorList>
    </citation>
    <scope>NUCLEOTIDE SEQUENCE [LARGE SCALE GENOMIC DNA]</scope>
    <source>
        <strain evidence="4">cv. Dabenzi</strain>
    </source>
</reference>
<protein>
    <submittedName>
        <fullName evidence="3">Uncharacterized protein</fullName>
    </submittedName>
</protein>
<feature type="compositionally biased region" description="Basic and acidic residues" evidence="1">
    <location>
        <begin position="167"/>
        <end position="177"/>
    </location>
</feature>
<dbReference type="EMBL" id="MTKT01004810">
    <property type="protein sequence ID" value="OWM70087.1"/>
    <property type="molecule type" value="Genomic_DNA"/>
</dbReference>
<evidence type="ECO:0000256" key="1">
    <source>
        <dbReference type="SAM" id="MobiDB-lite"/>
    </source>
</evidence>
<feature type="compositionally biased region" description="Acidic residues" evidence="1">
    <location>
        <begin position="184"/>
        <end position="204"/>
    </location>
</feature>
<evidence type="ECO:0000313" key="3">
    <source>
        <dbReference type="EMBL" id="OWM70087.1"/>
    </source>
</evidence>
<keyword evidence="2" id="KW-0812">Transmembrane</keyword>
<gene>
    <name evidence="3" type="ORF">CDL15_Pgr025937</name>
</gene>
<feature type="region of interest" description="Disordered" evidence="1">
    <location>
        <begin position="137"/>
        <end position="204"/>
    </location>
</feature>
<evidence type="ECO:0000313" key="4">
    <source>
        <dbReference type="Proteomes" id="UP000197138"/>
    </source>
</evidence>
<evidence type="ECO:0000256" key="2">
    <source>
        <dbReference type="SAM" id="Phobius"/>
    </source>
</evidence>
<dbReference type="Proteomes" id="UP000197138">
    <property type="component" value="Unassembled WGS sequence"/>
</dbReference>
<comment type="caution">
    <text evidence="3">The sequence shown here is derived from an EMBL/GenBank/DDBJ whole genome shotgun (WGS) entry which is preliminary data.</text>
</comment>
<feature type="transmembrane region" description="Helical" evidence="2">
    <location>
        <begin position="95"/>
        <end position="115"/>
    </location>
</feature>
<proteinExistence type="predicted"/>
<sequence length="204" mass="22496">MHLIALSRLTSTAPETIAMKKKTMKSRKLHHMEFFGPPPPSEFPFPFQFPPTPPLPPPPPPLPTVCSFCPCFPPVIVVEGAPPTTIAHHHHRSSWAVVGSIAAGVVIFLTIYNGFFTCKRNTRSMIKGIARWWKAKGKEGTNGRAARNTESNADAAESQQSVSSTPELKEEESRETEVSSTPESTEEESQETEEESQETEEVAL</sequence>
<keyword evidence="2" id="KW-0472">Membrane</keyword>
<name>A0A218WB37_PUNGR</name>
<dbReference type="AlphaFoldDB" id="A0A218WB37"/>
<keyword evidence="2" id="KW-1133">Transmembrane helix</keyword>